<dbReference type="EMBL" id="PGTL01000002">
    <property type="protein sequence ID" value="PJF43276.1"/>
    <property type="molecule type" value="Genomic_DNA"/>
</dbReference>
<proteinExistence type="predicted"/>
<evidence type="ECO:0000256" key="1">
    <source>
        <dbReference type="ARBA" id="ARBA00004370"/>
    </source>
</evidence>
<evidence type="ECO:0000313" key="6">
    <source>
        <dbReference type="EMBL" id="PJF43276.1"/>
    </source>
</evidence>
<dbReference type="Gene3D" id="2.40.50.140">
    <property type="entry name" value="Nucleic acid-binding proteins"/>
    <property type="match status" value="1"/>
</dbReference>
<keyword evidence="3" id="KW-0201">Cytochrome c-type biogenesis</keyword>
<dbReference type="Proteomes" id="UP000228947">
    <property type="component" value="Unassembled WGS sequence"/>
</dbReference>
<evidence type="ECO:0008006" key="8">
    <source>
        <dbReference type="Google" id="ProtNLM"/>
    </source>
</evidence>
<dbReference type="GO" id="GO:0020037">
    <property type="term" value="F:heme binding"/>
    <property type="evidence" value="ECO:0007669"/>
    <property type="project" value="InterPro"/>
</dbReference>
<dbReference type="SUPFAM" id="SSF82093">
    <property type="entry name" value="Heme chaperone CcmE"/>
    <property type="match status" value="1"/>
</dbReference>
<keyword evidence="2" id="KW-0349">Heme</keyword>
<keyword evidence="5" id="KW-1133">Transmembrane helix</keyword>
<dbReference type="InterPro" id="IPR012340">
    <property type="entry name" value="NA-bd_OB-fold"/>
</dbReference>
<feature type="transmembrane region" description="Helical" evidence="5">
    <location>
        <begin position="26"/>
        <end position="53"/>
    </location>
</feature>
<dbReference type="GO" id="GO:0005886">
    <property type="term" value="C:plasma membrane"/>
    <property type="evidence" value="ECO:0007669"/>
    <property type="project" value="InterPro"/>
</dbReference>
<dbReference type="AlphaFoldDB" id="A0A2M8Q0D8"/>
<evidence type="ECO:0000256" key="4">
    <source>
        <dbReference type="ARBA" id="ARBA00023136"/>
    </source>
</evidence>
<dbReference type="GO" id="GO:0017004">
    <property type="term" value="P:cytochrome complex assembly"/>
    <property type="evidence" value="ECO:0007669"/>
    <property type="project" value="UniProtKB-KW"/>
</dbReference>
<dbReference type="InterPro" id="IPR036127">
    <property type="entry name" value="CcmE-like_sf"/>
</dbReference>
<dbReference type="InterPro" id="IPR004329">
    <property type="entry name" value="CcmE"/>
</dbReference>
<reference evidence="6 7" key="1">
    <citation type="submission" date="2017-11" db="EMBL/GenBank/DDBJ databases">
        <title>Evolution of Phototrophy in the Chloroflexi Phylum Driven by Horizontal Gene Transfer.</title>
        <authorList>
            <person name="Ward L.M."/>
            <person name="Hemp J."/>
            <person name="Shih P.M."/>
            <person name="Mcglynn S.E."/>
            <person name="Fischer W."/>
        </authorList>
    </citation>
    <scope>NUCLEOTIDE SEQUENCE [LARGE SCALE GENOMIC DNA]</scope>
    <source>
        <strain evidence="6">CP1_1M</strain>
    </source>
</reference>
<comment type="subcellular location">
    <subcellularLocation>
        <location evidence="1">Membrane</location>
    </subcellularLocation>
</comment>
<dbReference type="Pfam" id="PF03100">
    <property type="entry name" value="CcmE"/>
    <property type="match status" value="1"/>
</dbReference>
<keyword evidence="5" id="KW-0812">Transmembrane</keyword>
<comment type="caution">
    <text evidence="6">The sequence shown here is derived from an EMBL/GenBank/DDBJ whole genome shotgun (WGS) entry which is preliminary data.</text>
</comment>
<evidence type="ECO:0000256" key="3">
    <source>
        <dbReference type="ARBA" id="ARBA00022748"/>
    </source>
</evidence>
<evidence type="ECO:0000256" key="5">
    <source>
        <dbReference type="SAM" id="Phobius"/>
    </source>
</evidence>
<accession>A0A2M8Q0D8</accession>
<evidence type="ECO:0000313" key="7">
    <source>
        <dbReference type="Proteomes" id="UP000228947"/>
    </source>
</evidence>
<keyword evidence="2" id="KW-0408">Iron</keyword>
<keyword evidence="4 5" id="KW-0472">Membrane</keyword>
<evidence type="ECO:0000256" key="2">
    <source>
        <dbReference type="ARBA" id="ARBA00022617"/>
    </source>
</evidence>
<keyword evidence="2" id="KW-0479">Metal-binding</keyword>
<protein>
    <recommendedName>
        <fullName evidence="8">Cytochrome c biogenesis protein CcmE</fullName>
    </recommendedName>
</protein>
<dbReference type="GO" id="GO:0017003">
    <property type="term" value="P:protein-heme linkage"/>
    <property type="evidence" value="ECO:0007669"/>
    <property type="project" value="InterPro"/>
</dbReference>
<gene>
    <name evidence="6" type="ORF">CUN50_00835</name>
</gene>
<sequence>MTQSLSWEKAQVAQKLRRGLSVRARFAMLGVIVMGALIVMLLSATLASGRFFISVNDILSRPELVGRTVRISGAVIGKTIQFDPETQTISFTVAHVTDKMDELREIGGLARALHLAVNDPNANRLPVIVRNQPIPDLLQDEAQAIMTGKLGTDGVFYADELQLKCPSKYESAVPAQTE</sequence>
<organism evidence="6 7">
    <name type="scientific">Candidatus Thermofonsia Clade 1 bacterium</name>
    <dbReference type="NCBI Taxonomy" id="2364210"/>
    <lineage>
        <taxon>Bacteria</taxon>
        <taxon>Bacillati</taxon>
        <taxon>Chloroflexota</taxon>
        <taxon>Candidatus Thermofontia</taxon>
        <taxon>Candidatus Thermofonsia Clade 1</taxon>
    </lineage>
</organism>
<name>A0A2M8Q0D8_9CHLR</name>